<feature type="region of interest" description="Disordered" evidence="1">
    <location>
        <begin position="2342"/>
        <end position="2382"/>
    </location>
</feature>
<feature type="region of interest" description="Disordered" evidence="1">
    <location>
        <begin position="1769"/>
        <end position="1802"/>
    </location>
</feature>
<feature type="region of interest" description="Disordered" evidence="1">
    <location>
        <begin position="181"/>
        <end position="231"/>
    </location>
</feature>
<dbReference type="STRING" id="479435.Kfla_3288"/>
<reference evidence="2 3" key="2">
    <citation type="journal article" date="2010" name="Stand. Genomic Sci.">
        <title>Complete genome sequence of Kribbella flavida type strain (IFO 14399).</title>
        <authorList>
            <person name="Pukall R."/>
            <person name="Lapidus A."/>
            <person name="Glavina Del Rio T."/>
            <person name="Copeland A."/>
            <person name="Tice H."/>
            <person name="Cheng J.-F."/>
            <person name="Lucas S."/>
            <person name="Chen F."/>
            <person name="Nolan M."/>
            <person name="LaButti K."/>
            <person name="Pati A."/>
            <person name="Ivanova N."/>
            <person name="Mavrommatis K."/>
            <person name="Mikhailova N."/>
            <person name="Pitluck S."/>
            <person name="Bruce D."/>
            <person name="Goodwin L."/>
            <person name="Land M."/>
            <person name="Hauser L."/>
            <person name="Chang Y.-J."/>
            <person name="Jeffries C.D."/>
            <person name="Chen A."/>
            <person name="Palaniappan K."/>
            <person name="Chain P."/>
            <person name="Rohde M."/>
            <person name="Goeker M."/>
            <person name="Bristow J."/>
            <person name="Eisen J.A."/>
            <person name="Markowitz V."/>
            <person name="Hugenholtz P."/>
            <person name="Kyrpides N.C."/>
            <person name="Klenk H.-P."/>
            <person name="Brettin T."/>
        </authorList>
    </citation>
    <scope>NUCLEOTIDE SEQUENCE [LARGE SCALE GENOMIC DNA]</scope>
    <source>
        <strain evidence="3">DSM 17836 / JCM 10339 / NBRC 14399</strain>
    </source>
</reference>
<keyword evidence="3" id="KW-1185">Reference proteome</keyword>
<evidence type="ECO:0000313" key="2">
    <source>
        <dbReference type="EMBL" id="ADB32349.1"/>
    </source>
</evidence>
<feature type="region of interest" description="Disordered" evidence="1">
    <location>
        <begin position="2084"/>
        <end position="2114"/>
    </location>
</feature>
<reference evidence="3" key="1">
    <citation type="submission" date="2009-09" db="EMBL/GenBank/DDBJ databases">
        <title>The complete genome of Kribbella flavida DSM 17836.</title>
        <authorList>
            <consortium name="US DOE Joint Genome Institute (JGI-PGF)"/>
            <person name="Lucas S."/>
            <person name="Copeland A."/>
            <person name="Lapidus A."/>
            <person name="Glavina del Rio T."/>
            <person name="Dalin E."/>
            <person name="Tice H."/>
            <person name="Bruce D."/>
            <person name="Goodwin L."/>
            <person name="Pitluck S."/>
            <person name="Kyrpides N."/>
            <person name="Mavromatis K."/>
            <person name="Ivanova N."/>
            <person name="Saunders E."/>
            <person name="Brettin T."/>
            <person name="Detter J.C."/>
            <person name="Han C."/>
            <person name="Larimer F."/>
            <person name="Land M."/>
            <person name="Hauser L."/>
            <person name="Markowitz V."/>
            <person name="Cheng J.-F."/>
            <person name="Hugenholtz P."/>
            <person name="Woyke T."/>
            <person name="Wu D."/>
            <person name="Pukall R."/>
            <person name="Klenk H.-P."/>
            <person name="Eisen J.A."/>
        </authorList>
    </citation>
    <scope>NUCLEOTIDE SEQUENCE [LARGE SCALE GENOMIC DNA]</scope>
    <source>
        <strain evidence="3">DSM 17836 / JCM 10339 / NBRC 14399</strain>
    </source>
</reference>
<dbReference type="eggNOG" id="COG3170">
    <property type="taxonomic scope" value="Bacteria"/>
</dbReference>
<feature type="compositionally biased region" description="Low complexity" evidence="1">
    <location>
        <begin position="1773"/>
        <end position="1791"/>
    </location>
</feature>
<organism evidence="2 3">
    <name type="scientific">Kribbella flavida (strain DSM 17836 / JCM 10339 / NBRC 14399)</name>
    <dbReference type="NCBI Taxonomy" id="479435"/>
    <lineage>
        <taxon>Bacteria</taxon>
        <taxon>Bacillati</taxon>
        <taxon>Actinomycetota</taxon>
        <taxon>Actinomycetes</taxon>
        <taxon>Propionibacteriales</taxon>
        <taxon>Kribbellaceae</taxon>
        <taxon>Kribbella</taxon>
    </lineage>
</organism>
<dbReference type="EMBL" id="CP001736">
    <property type="protein sequence ID" value="ADB32349.1"/>
    <property type="molecule type" value="Genomic_DNA"/>
</dbReference>
<proteinExistence type="predicted"/>
<sequence length="2382" mass="254553">MTEAAGNHPDGTRPVFTPAERARAALGVALGVVVPEAMALDDGRVRLSGATDVLERDAVGRLDTRLAAMAQRDDVTDQRLLAEAVALVGAEVDHSRGGSSPVDGATAALDRMLDLDDLPDDVRDQTRTVLRAVLETNPLTTETAVRRRSAEQAAERPPLVADSVQAAQDIRREAELLSRAATPPVTARGRGRHRREFGGRHRRPTAQTVRTPETRRSRSARPENQPALAPTEALGALREVRPGDLSVELTAPMALVGRPQLGVVTTAEHGPQYFRVDDQEPPKGLAADTTVRSGSQADPHVVRIASSTPTDQLPRVWASQIGGTLRRLDSRNAEPTGLLGRLKSTLRGVRGRDRHATSQYDEFRLLSRHWREEQLRPSPDPARSADLRGQLEELAATIERKEGTAPAMPWSEQSLHVIAPDRTATARPEPNTPAHLREQVVGQISGLEKAAEALEHRAELNRTSATTAQDSAAETLEQAEEQEGYQDSAAGERGRRLRKTAAASMASAGRHTLVAASCDTAAAKAKEAGQAYQELLDGLDSGVSGPELQSIARNAETKVDAYRTAAAATLPSPDIQHVAISSGRFPHLTKLTSELNQSLAEQNNPYRFTPEVLHRRLRGHARRVLSPDGLVLTVGNDPRADVSQLTQFKLHLRPGELREVLDSPVTFDEGALAQLRQGGYSIATSLTETLTYNGGVSAKTITAALPDSSAVKAVSQVVDPGVEHAVGRSHGVTGGAQRNGVPGSVEVFSGILPYRSDNPAWGWQVRHSALAPWSQARVVDSGAEADNTHLLLGIVHDYTVPPPTDTVRLADLNLDVEPAGQGLPEHVASRVDGLDAMADESVAQLQARLGKLDRTALDEINSLLHDDGTSSMSETTQPGGLGRLIHNGGRPVAYAQLETFVVRERAELLSGSDPDHKIEGVGVGFSGASGSQSFGTSSSTSASLGVRGSGLADLGSTDVDLGPSVRGSRNVSREDSLSVSDVAIRPSVRRTAETVGIKVRLVHRLTFHRLDKDESFVVDGEGDAVLRMAAKEALHHEFPVPKDILVLDENGAPQLGPEGRVLTRGDAQPTDQPLKLPVWFGDEPGQLRGAGPALIQDLRGAPAAYQAFVRHLSAEGMVPPLDDKFRPIIAKLTGEDPVLVTSQLANLERVGQQLSKTRLETGYEEACQGGIVFALTQHRVGRPPQQRSYRNVLLQDFENAKALGLNTSQTGATLNIGSNTTVRSRGRSKGLPWLARLGFSNKPSPGQAGGTPDAGASYGRSALGRFVAWTTGTTVNGVASAETSAPLADVRLPHRQIITEVFPEGDSEPIVEVAGSAKVSIDSETCDRGEPQCVAIAGAVDPHLLQSATWHHLDAGDVASRLAAAMPAAARADTAAMHHLAAFVSGPNLIAHPEMLTSEYTTGFVVSPVPSDPAQAVAQRGLTPRRGSISLKTRIENLRYVGSGHPVIGDINLTLDSSGFTTGSSTGHTVGVGGGSGEAEANGDGWSGSLGVKRSAGVSSSSSQLAIRGVERLNIKDGQHYQFVGDLVLEAKIKAAGAKATKVDLDSGSVMLTLPERDALRMYGHRQLNLPLEKVSDAVERLLDGNLSLDRRTTTTLLRRYQREKSGLTTGLAATHTDARLKAKLRDLANLTTPTSRPEEFEQVAAKAQQVAETRAEATLPEHYRTTMGAGLIDRNEFRDSDGHRTTLEQGVQATVRDGVPDAAQDPAVQAAIRSSLAGTRFRGHAEKLKDPAGLTLDYPFGGDDPGVESPRNLRIRIRKVAVGPVTIDRSPAEAAGPGQQAGTPDQAAAGSGEPAAGKKPTENALIILQGYDYVEDGRSITRTTGYSADVGAGMTDGDSGSAGLSTELTTSHTVGVTNQNTRLSRALWSDTVRAEQEYRIVIDVEETPGPGAETKGAVRQTLDRLRSEDKRPEPLRRELSGKITLLVPASDVNQPPVQRPEIADHRAVTLPHHLFLRGIQLHDENGRLPDEAETIEDRRYEDALVTRVAHELSGRGWLTQSGVEQHRVALRDQLTGSARRVAFERSDGVGSPWTTPLPVPGHGSRQVVLRLRADLAGLQLLDPEAEGTAAKAQLGDVYREQTAVTTTTKSTRTLPTSQNLGTGDSGTGLKAGVSFGDQAAEKGSDTTGDRIETNSNVSGQVVTVELLVTFHVDARRQHTTRDHKTEVDREQTFDNVATGVATLTVFRHDYEQMLARMEAGQPPLRGWDPSELAKTAKRLPVHRMTAREEVRQTDGTMKLQPYRPLVEALATARRDNTEVVLTVQQANGRDQVYRALPNGTMTGKNDNGYGAAFATLHPSLALLAEGQVDLRALYESEGTNGRFSGSVVRALEKAGIPASALTGLDHTRSTRRTEPVREDGTKPYAGRQATVGKSGSGMAVQ</sequence>
<accession>D2Q4N5</accession>
<feature type="compositionally biased region" description="Polar residues" evidence="1">
    <location>
        <begin position="461"/>
        <end position="470"/>
    </location>
</feature>
<feature type="region of interest" description="Disordered" evidence="1">
    <location>
        <begin position="277"/>
        <end position="297"/>
    </location>
</feature>
<dbReference type="KEGG" id="kfl:Kfla_3288"/>
<evidence type="ECO:0000313" key="3">
    <source>
        <dbReference type="Proteomes" id="UP000007967"/>
    </source>
</evidence>
<protein>
    <submittedName>
        <fullName evidence="2">Uncharacterized protein</fullName>
    </submittedName>
</protein>
<feature type="compositionally biased region" description="Basic and acidic residues" evidence="1">
    <location>
        <begin position="2346"/>
        <end position="2362"/>
    </location>
</feature>
<feature type="compositionally biased region" description="Low complexity" evidence="1">
    <location>
        <begin position="2084"/>
        <end position="2097"/>
    </location>
</feature>
<dbReference type="Proteomes" id="UP000007967">
    <property type="component" value="Chromosome"/>
</dbReference>
<evidence type="ECO:0000256" key="1">
    <source>
        <dbReference type="SAM" id="MobiDB-lite"/>
    </source>
</evidence>
<name>D2Q4N5_KRIFD</name>
<gene>
    <name evidence="2" type="ordered locus">Kfla_3288</name>
</gene>
<feature type="region of interest" description="Disordered" evidence="1">
    <location>
        <begin position="461"/>
        <end position="494"/>
    </location>
</feature>
<dbReference type="HOGENOM" id="CLU_229405_0_0_11"/>
<dbReference type="RefSeq" id="WP_012920905.1">
    <property type="nucleotide sequence ID" value="NC_013729.1"/>
</dbReference>
<feature type="compositionally biased region" description="Basic residues" evidence="1">
    <location>
        <begin position="189"/>
        <end position="204"/>
    </location>
</feature>
<dbReference type="OrthoDB" id="3513155at2"/>